<evidence type="ECO:0000256" key="1">
    <source>
        <dbReference type="SAM" id="MobiDB-lite"/>
    </source>
</evidence>
<dbReference type="InterPro" id="IPR005162">
    <property type="entry name" value="Retrotrans_gag_dom"/>
</dbReference>
<feature type="region of interest" description="Disordered" evidence="1">
    <location>
        <begin position="826"/>
        <end position="858"/>
    </location>
</feature>
<name>Q9SKV4_ARATH</name>
<evidence type="ECO:0000259" key="2">
    <source>
        <dbReference type="Pfam" id="PF03732"/>
    </source>
</evidence>
<protein>
    <submittedName>
        <fullName evidence="3">F5J5.16</fullName>
    </submittedName>
</protein>
<dbReference type="PANTHER" id="PTHR33067">
    <property type="entry name" value="RNA-DIRECTED DNA POLYMERASE-RELATED"/>
    <property type="match status" value="1"/>
</dbReference>
<feature type="compositionally biased region" description="Polar residues" evidence="1">
    <location>
        <begin position="848"/>
        <end position="858"/>
    </location>
</feature>
<dbReference type="AlphaFoldDB" id="Q9SKV4"/>
<dbReference type="Pfam" id="PF03732">
    <property type="entry name" value="Retrotrans_gag"/>
    <property type="match status" value="1"/>
</dbReference>
<organism evidence="3">
    <name type="scientific">Arabidopsis thaliana</name>
    <name type="common">Mouse-ear cress</name>
    <dbReference type="NCBI Taxonomy" id="3702"/>
    <lineage>
        <taxon>Eukaryota</taxon>
        <taxon>Viridiplantae</taxon>
        <taxon>Streptophyta</taxon>
        <taxon>Embryophyta</taxon>
        <taxon>Tracheophyta</taxon>
        <taxon>Spermatophyta</taxon>
        <taxon>Magnoliopsida</taxon>
        <taxon>eudicotyledons</taxon>
        <taxon>Gunneridae</taxon>
        <taxon>Pentapetalae</taxon>
        <taxon>rosids</taxon>
        <taxon>malvids</taxon>
        <taxon>Brassicales</taxon>
        <taxon>Brassicaceae</taxon>
        <taxon>Camelineae</taxon>
        <taxon>Arabidopsis</taxon>
    </lineage>
</organism>
<sequence length="1024" mass="115009">MKKRKKMLSINNKKVFNVQNEQDVCSMKPTFLHKIKHLDQKIWLASVLFLVECLVKLTIVEITNRSQTPHTPMSLPLYSKNNNSSSSPITPINTIKSTLTSSKFIYPHHYGFPLYFDLYIIKLAMADRVIRADVKGVLRDEDGQAYNEAAVERRRTLGDFNRPDLFYANRSAIVPPPLQRNDYELKPGYFALVGQHPFHGLSHEQPMDHIERFEDLVLSIKANGVSEDYLLCKLFPYSLAGEADSWLKQLKAGSLKTWRSIKIAFLNNFYDDAKSEELRNKLSTFTQGPAEAFKAAWVRFKEYQRDCPHHGFSEVQLLASNGNFNTHYPADATTLIENLACINSTKNADFERKKIAGAISGNQMAEVNAKMDSVHNLLTGKKHVHFAAEEETIEPEPESEEGVFYIVGRDTGSLGSHMATSVATGLQGTRSSFQRNYGNSTYQAPPPPSAETRMESMLEQILESQTKLVVEFNGKFDGVYTNLNGKIDNLSSHLKKLDVQVAQTAQSIKRQEGFLLEKEMMCGRNWTLKTSWSSQLQRWCRPTPSCVDRHPPVSIDTIQDSFLRDDSIRRCRSIPIQCDRHWIRTAPCEVQVPMQPEPVYTPHVPYPRRRRSKQEIHAAKCTTIMEKILYTLPKDALETSSASLNRYVKRLVDNGISLDEAKLLTRDISAIMLPKAKKEKAHRVDIAEYIRTITPGQTTEKLPDPGSFVLDCSISTSRFSRSLCDLGSSINLMPKSVAERLGMTHYRPTRITLLFADCSKRIPEGILEDVPVKKEPKDPLILGRAFLATTGARFDVKRGRISLKVCDSEMEFGMDGSELTKPISCIASSTDTPPQTNQNPTTEPYTTLQPTEDSAHSLQPTPIRDLCDKFSSLSSPILSLINSLDYSKPRVPRKLVSPVVLAGDEKSVDRHTPECRSTPEAAPTRSKAVRFNPTIGKSRWQTNILEDILVSNSTTKAGANLTALPFTSSNGILCSGTTMEIRRHFGAKAKENEAKDDFGPGISEECRSTHSWCRSTPVSVQQKP</sequence>
<dbReference type="Gene3D" id="2.40.70.10">
    <property type="entry name" value="Acid Proteases"/>
    <property type="match status" value="1"/>
</dbReference>
<evidence type="ECO:0000313" key="3">
    <source>
        <dbReference type="EMBL" id="AAF18641.1"/>
    </source>
</evidence>
<reference key="2">
    <citation type="journal article" date="2000" name="Nature">
        <title>Sequence and analysis of chromosome 1 of the plant Arabidopsis thaliana.</title>
        <authorList>
            <person name="Theologis A."/>
            <person name="Ecker J.R."/>
            <person name="Palm C.J."/>
            <person name="Federspiel N.A."/>
            <person name="Kaul S."/>
            <person name="White O."/>
            <person name="Alonso J."/>
            <person name="Altafi H."/>
            <person name="Araujo R."/>
            <person name="Bowman C.L."/>
            <person name="Brooks S.Y."/>
            <person name="Buehler E."/>
            <person name="Chan A."/>
            <person name="Chao Q."/>
            <person name="Chen H."/>
            <person name="Cheuk R.F."/>
            <person name="Chin C.W."/>
            <person name="Chung M.K."/>
            <person name="Conn L."/>
            <person name="Conway A.B."/>
            <person name="Conway A.R."/>
            <person name="Creasy T.H."/>
            <person name="Dewar K."/>
            <person name="Dunn P."/>
            <person name="Etgu P."/>
            <person name="Feldblyum T.V."/>
            <person name="Feng J."/>
            <person name="Fong B."/>
            <person name="Fujii C.Y."/>
            <person name="Gill J.E."/>
            <person name="Goldsmith A.D."/>
            <person name="Haas B."/>
            <person name="Hansen N.F."/>
            <person name="Hughes B."/>
            <person name="Huizar L."/>
            <person name="Hunter J.L."/>
            <person name="Jenkins J."/>
            <person name="Johnson-Hopson C."/>
            <person name="Khan S."/>
            <person name="Khaykin E."/>
            <person name="Kim C.J."/>
            <person name="Koo H.L."/>
            <person name="Kremenetskaia I."/>
            <person name="Kurtz D.B."/>
            <person name="Kwan A."/>
            <person name="Lam B."/>
            <person name="Langin-Hooper S."/>
            <person name="Lee A."/>
            <person name="Lee J.M."/>
            <person name="Lenz C.A."/>
            <person name="Li J.H."/>
            <person name="Li Y."/>
            <person name="Lin X."/>
            <person name="Liu S.X."/>
            <person name="Liu Z.A."/>
            <person name="Luros J.S."/>
            <person name="Maiti R."/>
            <person name="Marziali A."/>
            <person name="Militscher J."/>
            <person name="Miranda M."/>
            <person name="Nguyen M."/>
            <person name="Nierman W.C."/>
            <person name="Osborne B.I."/>
            <person name="Pai G."/>
            <person name="Peterson J."/>
            <person name="Pham P.K."/>
            <person name="Rizzo M."/>
            <person name="Rooney T."/>
            <person name="Rowley D."/>
            <person name="Sakano H."/>
            <person name="Salzberg S.L."/>
            <person name="Schwartz J.R."/>
            <person name="Shinn P."/>
            <person name="Southwick A.M."/>
            <person name="Sun H."/>
            <person name="Tallon L.J."/>
            <person name="Tambunga G."/>
            <person name="Toriumi M.J."/>
            <person name="Town C.D."/>
            <person name="Utterback T."/>
            <person name="Van Aken S."/>
            <person name="Vaysberg M."/>
            <person name="Vysotskaia V.S."/>
            <person name="Walker M."/>
            <person name="Wu D."/>
            <person name="Yu G."/>
            <person name="Fraser C.M."/>
            <person name="Venter J.C."/>
            <person name="Davis R.W."/>
        </authorList>
    </citation>
    <scope>NUCLEOTIDE SEQUENCE [LARGE SCALE GENOMIC DNA]</scope>
    <source>
        <strain>cv. Columbia</strain>
    </source>
</reference>
<dbReference type="InterPro" id="IPR021109">
    <property type="entry name" value="Peptidase_aspartic_dom_sf"/>
</dbReference>
<dbReference type="PANTHER" id="PTHR33067:SF31">
    <property type="entry name" value="RNA-DIRECTED DNA POLYMERASE"/>
    <property type="match status" value="1"/>
</dbReference>
<reference evidence="3" key="3">
    <citation type="submission" date="2001-01" db="EMBL/GenBank/DDBJ databases">
        <authorList>
            <person name="Shinn P."/>
            <person name="Brooks S."/>
            <person name="Buehler E."/>
            <person name="Chao Q."/>
            <person name="Johnson-Hopson C."/>
            <person name="Khan S."/>
            <person name="Kim C."/>
            <person name="Altafi H."/>
            <person name="Bei B."/>
            <person name="Chin C."/>
            <person name="Chiou J."/>
            <person name="Choi E."/>
            <person name="Conn L."/>
            <person name="Conway A."/>
            <person name="Gonzalez A."/>
            <person name="Hansen N."/>
            <person name="Howing B."/>
            <person name="Koo T."/>
            <person name="Lam B."/>
            <person name="Lee J."/>
            <person name="Lenz C."/>
            <person name="Li J."/>
            <person name="Liu A."/>
            <person name="Liu J."/>
            <person name="Liu S."/>
            <person name="Mukharsky N."/>
            <person name="Nguyen M."/>
            <person name="Palm C."/>
            <person name="Pham P."/>
            <person name="Sakano H."/>
            <person name="Schwartz J."/>
            <person name="Southwick A."/>
            <person name="Thaveri A."/>
            <person name="Toriumi M."/>
            <person name="Vaysberg M."/>
            <person name="Yu G."/>
            <person name="Davis R."/>
            <person name="Federspiel N."/>
            <person name="Theologis A."/>
            <person name="Ecker J."/>
        </authorList>
    </citation>
    <scope>NUCLEOTIDE SEQUENCE</scope>
</reference>
<feature type="compositionally biased region" description="Low complexity" evidence="1">
    <location>
        <begin position="830"/>
        <end position="847"/>
    </location>
</feature>
<feature type="domain" description="Retrotransposon gag" evidence="2">
    <location>
        <begin position="233"/>
        <end position="318"/>
    </location>
</feature>
<dbReference type="CDD" id="cd00303">
    <property type="entry name" value="retropepsin_like"/>
    <property type="match status" value="1"/>
</dbReference>
<proteinExistence type="predicted"/>
<accession>Q9SKV4</accession>
<dbReference type="EMBL" id="AC006228">
    <property type="protein sequence ID" value="AAF18641.1"/>
    <property type="molecule type" value="Genomic_DNA"/>
</dbReference>
<reference evidence="3" key="1">
    <citation type="submission" date="1999-04" db="EMBL/GenBank/DDBJ databases">
        <title>Genomic sequence for Arabidopsis thaliana BAC F5J5.</title>
        <authorList>
            <person name="Chao Q."/>
            <person name="Shinn P."/>
            <person name="Dunn P."/>
            <person name="Buehler E."/>
            <person name="Kahn S."/>
            <person name="Kim C."/>
            <person name="Walker M."/>
            <person name="Williams S."/>
            <person name="Altafi H."/>
            <person name="Araujo R."/>
            <person name="Conn L."/>
            <person name="Conway A.B."/>
            <person name="Gonzalez A."/>
            <person name="Hansen N.F."/>
            <person name="Huizar L."/>
            <person name="Kremenetskaia I."/>
            <person name="Lenz C."/>
            <person name="Li J."/>
            <person name="Liu S."/>
            <person name="Luros S."/>
            <person name="Rowley D."/>
            <person name="Schwartz J."/>
            <person name="Toriumi M."/>
            <person name="Vysotskaia V."/>
            <person name="Yu G."/>
            <person name="Davis R.W."/>
            <person name="Federspiel N.A."/>
            <person name="Theologis A."/>
            <person name="Ecker J.R."/>
        </authorList>
    </citation>
    <scope>NUCLEOTIDE SEQUENCE</scope>
</reference>